<dbReference type="STRING" id="948595.L2GSZ0"/>
<dbReference type="FunCoup" id="L2GSZ0">
    <property type="interactions" value="360"/>
</dbReference>
<dbReference type="HOGENOM" id="CLU_235376_0_0_1"/>
<dbReference type="Gene3D" id="3.90.1570.40">
    <property type="match status" value="1"/>
</dbReference>
<dbReference type="PANTHER" id="PTHR11140">
    <property type="entry name" value="PRE-MRNA SPLICING FACTOR PRP8"/>
    <property type="match status" value="1"/>
</dbReference>
<keyword evidence="8" id="KW-1185">Reference proteome</keyword>
<feature type="region of interest" description="Disordered" evidence="1">
    <location>
        <begin position="536"/>
        <end position="575"/>
    </location>
</feature>
<feature type="region of interest" description="Disordered" evidence="1">
    <location>
        <begin position="1194"/>
        <end position="1225"/>
    </location>
</feature>
<dbReference type="InterPro" id="IPR019582">
    <property type="entry name" value="RRM_spliceosomal_PrP8"/>
</dbReference>
<feature type="compositionally biased region" description="Basic and acidic residues" evidence="1">
    <location>
        <begin position="1198"/>
        <end position="1215"/>
    </location>
</feature>
<name>L2GSZ0_VAVCU</name>
<feature type="domain" description="Pre-mRNA-processing-splicing factor 8 U6-snRNA-binding" evidence="4">
    <location>
        <begin position="976"/>
        <end position="1118"/>
    </location>
</feature>
<dbReference type="GeneID" id="19879623"/>
<dbReference type="Gene3D" id="1.20.80.40">
    <property type="match status" value="1"/>
</dbReference>
<dbReference type="Proteomes" id="UP000011081">
    <property type="component" value="Unassembled WGS sequence"/>
</dbReference>
<dbReference type="EMBL" id="GL877433">
    <property type="protein sequence ID" value="ELA46791.1"/>
    <property type="molecule type" value="Genomic_DNA"/>
</dbReference>
<dbReference type="GO" id="GO:0017070">
    <property type="term" value="F:U6 snRNA binding"/>
    <property type="evidence" value="ECO:0007669"/>
    <property type="project" value="InterPro"/>
</dbReference>
<evidence type="ECO:0000313" key="7">
    <source>
        <dbReference type="EMBL" id="ELA46791.1"/>
    </source>
</evidence>
<feature type="compositionally biased region" description="Polar residues" evidence="1">
    <location>
        <begin position="557"/>
        <end position="570"/>
    </location>
</feature>
<feature type="domain" description="Pre-mRNA-processing-splicing factor 8 U5-snRNA-binding" evidence="5">
    <location>
        <begin position="832"/>
        <end position="911"/>
    </location>
</feature>
<feature type="domain" description="PRO8NT" evidence="2">
    <location>
        <begin position="16"/>
        <end position="68"/>
    </location>
</feature>
<dbReference type="GO" id="GO:0097157">
    <property type="term" value="F:pre-mRNA intronic binding"/>
    <property type="evidence" value="ECO:0007669"/>
    <property type="project" value="TreeGrafter"/>
</dbReference>
<dbReference type="InterPro" id="IPR019581">
    <property type="entry name" value="Prp8_U5-snRNA-bd"/>
</dbReference>
<accession>L2GSZ0</accession>
<dbReference type="Pfam" id="PF10598">
    <property type="entry name" value="RRM_4"/>
    <property type="match status" value="1"/>
</dbReference>
<dbReference type="GO" id="GO:0030619">
    <property type="term" value="F:U1 snRNA binding"/>
    <property type="evidence" value="ECO:0007669"/>
    <property type="project" value="TreeGrafter"/>
</dbReference>
<dbReference type="GO" id="GO:0071013">
    <property type="term" value="C:catalytic step 2 spliceosome"/>
    <property type="evidence" value="ECO:0007669"/>
    <property type="project" value="TreeGrafter"/>
</dbReference>
<evidence type="ECO:0000259" key="2">
    <source>
        <dbReference type="Pfam" id="PF08082"/>
    </source>
</evidence>
<proteinExistence type="predicted"/>
<dbReference type="InParanoid" id="L2GSZ0"/>
<dbReference type="GO" id="GO:0030620">
    <property type="term" value="F:U2 snRNA binding"/>
    <property type="evidence" value="ECO:0007669"/>
    <property type="project" value="TreeGrafter"/>
</dbReference>
<dbReference type="Pfam" id="PF08083">
    <property type="entry name" value="PROCN"/>
    <property type="match status" value="1"/>
</dbReference>
<dbReference type="InterPro" id="IPR012592">
    <property type="entry name" value="PROCN"/>
</dbReference>
<feature type="compositionally biased region" description="Basic residues" evidence="1">
    <location>
        <begin position="1216"/>
        <end position="1225"/>
    </location>
</feature>
<evidence type="ECO:0000259" key="4">
    <source>
        <dbReference type="Pfam" id="PF10596"/>
    </source>
</evidence>
<evidence type="ECO:0000259" key="5">
    <source>
        <dbReference type="Pfam" id="PF10597"/>
    </source>
</evidence>
<protein>
    <submittedName>
        <fullName evidence="7">Uncharacterized protein</fullName>
    </submittedName>
</protein>
<dbReference type="GO" id="GO:0030623">
    <property type="term" value="F:U5 snRNA binding"/>
    <property type="evidence" value="ECO:0007669"/>
    <property type="project" value="InterPro"/>
</dbReference>
<dbReference type="InterPro" id="IPR012337">
    <property type="entry name" value="RNaseH-like_sf"/>
</dbReference>
<evidence type="ECO:0000259" key="3">
    <source>
        <dbReference type="Pfam" id="PF08083"/>
    </source>
</evidence>
<dbReference type="VEuPathDB" id="MicrosporidiaDB:VCUG_01750"/>
<dbReference type="OrthoDB" id="1931567at2759"/>
<dbReference type="Pfam" id="PF10597">
    <property type="entry name" value="U5_2-snRNA_bdg"/>
    <property type="match status" value="1"/>
</dbReference>
<dbReference type="GO" id="GO:0000244">
    <property type="term" value="P:spliceosomal tri-snRNP complex assembly"/>
    <property type="evidence" value="ECO:0007669"/>
    <property type="project" value="TreeGrafter"/>
</dbReference>
<evidence type="ECO:0000256" key="1">
    <source>
        <dbReference type="SAM" id="MobiDB-lite"/>
    </source>
</evidence>
<gene>
    <name evidence="7" type="ORF">VCUG_01750</name>
</gene>
<feature type="compositionally biased region" description="Basic and acidic residues" evidence="1">
    <location>
        <begin position="536"/>
        <end position="555"/>
    </location>
</feature>
<dbReference type="PANTHER" id="PTHR11140:SF0">
    <property type="entry name" value="PRE-MRNA-PROCESSING-SPLICING FACTOR 8"/>
    <property type="match status" value="1"/>
</dbReference>
<feature type="domain" description="PROCN" evidence="3">
    <location>
        <begin position="120"/>
        <end position="461"/>
    </location>
</feature>
<dbReference type="GO" id="GO:0005682">
    <property type="term" value="C:U5 snRNP"/>
    <property type="evidence" value="ECO:0007669"/>
    <property type="project" value="TreeGrafter"/>
</dbReference>
<dbReference type="Pfam" id="PF08082">
    <property type="entry name" value="PRO8NT"/>
    <property type="match status" value="1"/>
</dbReference>
<reference evidence="8" key="1">
    <citation type="submission" date="2011-03" db="EMBL/GenBank/DDBJ databases">
        <title>The genome sequence of Vavraia culicis strain floridensis.</title>
        <authorList>
            <consortium name="The Broad Institute Genome Sequencing Platform"/>
            <person name="Cuomo C."/>
            <person name="Becnel J."/>
            <person name="Sanscrainte N."/>
            <person name="Young S.K."/>
            <person name="Zeng Q."/>
            <person name="Gargeya S."/>
            <person name="Fitzgerald M."/>
            <person name="Haas B."/>
            <person name="Abouelleil A."/>
            <person name="Alvarado L."/>
            <person name="Arachchi H.M."/>
            <person name="Berlin A."/>
            <person name="Chapman S.B."/>
            <person name="Gearin G."/>
            <person name="Goldberg J."/>
            <person name="Griggs A."/>
            <person name="Gujja S."/>
            <person name="Hansen M."/>
            <person name="Heiman D."/>
            <person name="Howarth C."/>
            <person name="Larimer J."/>
            <person name="Lui A."/>
            <person name="MacDonald P.J.P."/>
            <person name="McCowen C."/>
            <person name="Montmayeur A."/>
            <person name="Murphy C."/>
            <person name="Neiman D."/>
            <person name="Pearson M."/>
            <person name="Priest M."/>
            <person name="Roberts A."/>
            <person name="Saif S."/>
            <person name="Shea T."/>
            <person name="Sisk P."/>
            <person name="Stolte C."/>
            <person name="Sykes S."/>
            <person name="Wortman J."/>
            <person name="Nusbaum C."/>
            <person name="Birren B."/>
        </authorList>
    </citation>
    <scope>NUCLEOTIDE SEQUENCE [LARGE SCALE GENOMIC DNA]</scope>
    <source>
        <strain evidence="8">floridensis</strain>
    </source>
</reference>
<dbReference type="InterPro" id="IPR012591">
    <property type="entry name" value="PRO8NT"/>
</dbReference>
<dbReference type="Gene3D" id="3.30.43.40">
    <property type="entry name" value="Pre-mRNA-processing-splicing factor 8, U5-snRNA-binding domain"/>
    <property type="match status" value="1"/>
</dbReference>
<dbReference type="SUPFAM" id="SSF53098">
    <property type="entry name" value="Ribonuclease H-like"/>
    <property type="match status" value="1"/>
</dbReference>
<sequence length="1921" mass="222349">MKPFVQPEILRQKVEQLKDKHRDYITALPYLPLAISNLLSTMPLTELKYVKVMFYKTGILTVAKRVKRRGCGVLTRKSDDLIRVPLSEDDEPILLYDPGNFTNFCAQPVLTSAAHARTNLRIKKPLKTRVRCINTISPHHANTLRSLYGVKEYKNRKNTRSETYNEVLHSPFFYETEIDWLEAALQLLRQGHVILSSVLFAKDLTFLYVDGNFNLKKSRDITTKERKRGRIGLTFHLNRELLKFLKCIVDAHVAFRSGMAHQHMFINTVYDVLTNVGKYTAAYRHKYRIMRQIKKCKCIRRVDERQGTLSIDCMLRIWLSFFRGHIPLLYRYASNLARRVLNKREVHPKTITSQRIESAQEIHMRDAILAETNNKHVLEHLTEAWRSYKACLSYSTNNVELDRIIKLYIQEKMKRYERNTVMNRRRMYSGNIDKSQQRKNIGRIARLYLRKEITRQNEIMNMKMNVEESVRFYELMRDVLNGKYVPFPLSAMNDEELRFDAGNEVNRSQDMPFNKVREKSEIKKVCDVKGRKVKDTSVENKSINEQRECSNDLRGKNGQNEAGSEQTTNERGQRAHELFADYKPLEDKIYEEMLRSMNVEDALPLSEIKNRILTQRVFKEVHFKLRDNISSAVPTYEVSEEERQIDSFVDLWISYFFNRTEDLFIRNIFRLKAFSFFCTFRIKTLPIDLNLLHHVLSIFIDTNIVQYLIARLNCTVVYKDINFVNRIGVLKGFEFSFLIYEAYYAAIDFLFKEQGVFYVRQDDRVIIARSDRMFDDQYLDNVLARRGCFTSIFAVCDRVFTANEFSFHNLHVSRMVAIESMCSFVHHIRNINAFQSFLNIIEKWNMYLLSLVVTYREFLTDEHKKVVLKWEDRILNLIKNHINSKMPTRFPDVIFYAPVELGGLGMFSIGNNVPSLTEYVRPWSEILDEHGEFVRRRRTERRRGMIARGGHAGEECTASDETVVRNVRIRGRYKRYSTGDNPFAHFSSTLDGKLWSTRRYKYDMTEFFGGPERIISQSVLASINTPYDPQTLWHTTTYGTMTRAQLSGARLFPNRRFVFYWSPLINTSDVYVGYATVMDKSGIVMHGKLASLKMSYLKIFRDNLWMKICEGYVVELVRMNGCKKMVVDGKKWYGGMGADAVFANVSVYDGEYYDKKCCGEACGKGGETCGKGGETCGKGGETCGKGGETCGKGGEPVDDIKHGDAQGMAGEDRSSGRKHTNTMKHHERVNNGMSLTGEKGLGDEECSYTHQTARDREYVYGQDEKGYEYKNAGVNDRLSVQDPRKTINEMKSAQYEENVSVSSHGDENTVQVRSNIPCATRDMSSIVKADALWCDVQFTWGNHKTNDIGVYTQRRYLELKNDPLCFYPCEKGFVVGVDLLYNKVCAFGCLPVNLQLPQLAGLREYEVLRSRILKTLGLEVNEKVVGMKELSNSIIKYEEYMFNARTGVLTVEDSLNSKRGYDGHVIAKNASGSTQSCVVMDRSEGVKSKCKIFFPALRTLLTEEMKEQLRNNGINIYKHWKYSSYTNFCRFVLILNAYRISKNLVLSVRDIFGYKDDKELIVMEHFLKDVIINKYKEEHGIKRLLSNTEVKEIVFGMDVDVYKDLRIRTRDRIGDEIEKKVRSTNKEVKVDEKWKNWFKYSGTHTSRDRNTGKKKALNHSGEQRVDSALMSHGVMQSTEHGTKQIMRETFARYEMVLINRQKRSDANYSENGDDECDGPVNADLNRSQTFDLMANGLKCTALSEEAILSHTYQDMVFSSKHGQSLQIPKCLIDKLLEISSPQIPLLALVLKGNFTKIYSAKRYVARTAHPKDYFLALPPQYYNGKSVMLPSDPVIDINDITGMVLVSGTDEQMMNIHSHFKVPFAVGKASFLCADGYFLVPDKNYNFYFRSFDEHMRYEYVLGTPAHFYDLENRFGVNHDI</sequence>
<dbReference type="Pfam" id="PF10596">
    <property type="entry name" value="U6-snRNA_bdg"/>
    <property type="match status" value="1"/>
</dbReference>
<evidence type="ECO:0000259" key="6">
    <source>
        <dbReference type="Pfam" id="PF10598"/>
    </source>
</evidence>
<feature type="domain" description="RNA recognition motif spliceosomal PrP8" evidence="6">
    <location>
        <begin position="687"/>
        <end position="750"/>
    </location>
</feature>
<dbReference type="InterPro" id="IPR027652">
    <property type="entry name" value="PRP8"/>
</dbReference>
<organism evidence="7 8">
    <name type="scientific">Vavraia culicis (isolate floridensis)</name>
    <name type="common">Microsporidian parasite</name>
    <dbReference type="NCBI Taxonomy" id="948595"/>
    <lineage>
        <taxon>Eukaryota</taxon>
        <taxon>Fungi</taxon>
        <taxon>Fungi incertae sedis</taxon>
        <taxon>Microsporidia</taxon>
        <taxon>Pleistophoridae</taxon>
        <taxon>Vavraia</taxon>
    </lineage>
</organism>
<dbReference type="RefSeq" id="XP_008074765.1">
    <property type="nucleotide sequence ID" value="XM_008076574.1"/>
</dbReference>
<dbReference type="InterPro" id="IPR019580">
    <property type="entry name" value="Prp8_U6-snRNA-bd"/>
</dbReference>
<evidence type="ECO:0000313" key="8">
    <source>
        <dbReference type="Proteomes" id="UP000011081"/>
    </source>
</evidence>
<dbReference type="InterPro" id="IPR043173">
    <property type="entry name" value="Prp8_domainIV_fingers"/>
</dbReference>
<dbReference type="InterPro" id="IPR042516">
    <property type="entry name" value="Prp8_U5-snRNA-bd_sf"/>
</dbReference>